<dbReference type="EMBL" id="MFHT01000009">
    <property type="protein sequence ID" value="OGF77916.1"/>
    <property type="molecule type" value="Genomic_DNA"/>
</dbReference>
<reference evidence="1 2" key="1">
    <citation type="journal article" date="2016" name="Nat. Commun.">
        <title>Thousands of microbial genomes shed light on interconnected biogeochemical processes in an aquifer system.</title>
        <authorList>
            <person name="Anantharaman K."/>
            <person name="Brown C.T."/>
            <person name="Hug L.A."/>
            <person name="Sharon I."/>
            <person name="Castelle C.J."/>
            <person name="Probst A.J."/>
            <person name="Thomas B.C."/>
            <person name="Singh A."/>
            <person name="Wilkins M.J."/>
            <person name="Karaoz U."/>
            <person name="Brodie E.L."/>
            <person name="Williams K.H."/>
            <person name="Hubbard S.S."/>
            <person name="Banfield J.F."/>
        </authorList>
    </citation>
    <scope>NUCLEOTIDE SEQUENCE [LARGE SCALE GENOMIC DNA]</scope>
</reference>
<proteinExistence type="predicted"/>
<evidence type="ECO:0000313" key="1">
    <source>
        <dbReference type="EMBL" id="OGF77916.1"/>
    </source>
</evidence>
<protein>
    <submittedName>
        <fullName evidence="1">Uncharacterized protein</fullName>
    </submittedName>
</protein>
<comment type="caution">
    <text evidence="1">The sequence shown here is derived from an EMBL/GenBank/DDBJ whole genome shotgun (WGS) entry which is preliminary data.</text>
</comment>
<name>A0A1F5WQH9_9BACT</name>
<sequence length="597" mass="70277">MNSETKKCQNCKQNFTIEPDDFKFYEKISVPPPTWCPECQLMRRLSFRNERMLYRRNESLEGHEIISIFSADKPLTVYAQEYWQGDRWDPMRSARDYDFSRPFFEQLGTLLKEVPWQSLMNWNNVNSDYCNMTTDNKNCYLVFGGDFNEDCAYSTFNFYSRNVYDTYWVNKCELCYEDIDATNSYKVFFSQYFRDSTDSIFIYDGANLNNCIGCVNLRNKSYAIFNEQFSKEDYLKKFAEFDFGSYKKLIEFQEKFAQFKLEFPRRYAEIVKAPGSTGNNIYNAKKAINCFDIDNAEDLKNVFLAGWGLKDARNCNHLGHKSELVYDSVAIFSNTSRIKHSWITSASHDMTYCFNCRGSNNLFGCVGIKNKSYCIFNKQYSKEEYEDLVPKIIQQMNAIPYVDKTGKVYKYGEFIPSELSLFAYNETVAQEYFPLTKEQAINQGYSWKDPEPRNYQITLKTEDMPDHIKDVKNNILDQIIQCAHNIGTSDVQNCNEQCTEAYRIIPQELDFLRKMNLPLPRLCPNCRHYSRIKQRNPLKLWHRKCQCAGSKSENQVYANTIAHEHGENHCENSFETTYAPERSEIIYCEKCYLREVV</sequence>
<dbReference type="Proteomes" id="UP000177723">
    <property type="component" value="Unassembled WGS sequence"/>
</dbReference>
<accession>A0A1F5WQH9</accession>
<gene>
    <name evidence="1" type="ORF">A3F23_04260</name>
</gene>
<organism evidence="1 2">
    <name type="scientific">Candidatus Giovannonibacteria bacterium RIFCSPHIGHO2_12_FULL_43_15</name>
    <dbReference type="NCBI Taxonomy" id="1798341"/>
    <lineage>
        <taxon>Bacteria</taxon>
        <taxon>Candidatus Giovannoniibacteriota</taxon>
    </lineage>
</organism>
<evidence type="ECO:0000313" key="2">
    <source>
        <dbReference type="Proteomes" id="UP000177723"/>
    </source>
</evidence>
<dbReference type="AlphaFoldDB" id="A0A1F5WQH9"/>